<feature type="region of interest" description="Disordered" evidence="1">
    <location>
        <begin position="59"/>
        <end position="82"/>
    </location>
</feature>
<evidence type="ECO:0000313" key="3">
    <source>
        <dbReference type="Proteomes" id="UP000190198"/>
    </source>
</evidence>
<protein>
    <submittedName>
        <fullName evidence="2">Uncharacterized protein</fullName>
    </submittedName>
</protein>
<comment type="caution">
    <text evidence="2">The sequence shown here is derived from an EMBL/GenBank/DDBJ whole genome shotgun (WGS) entry which is preliminary data.</text>
</comment>
<dbReference type="EMBL" id="MPRK01000180">
    <property type="protein sequence ID" value="OOZ38446.1"/>
    <property type="molecule type" value="Genomic_DNA"/>
</dbReference>
<dbReference type="RefSeq" id="WP_078477352.1">
    <property type="nucleotide sequence ID" value="NZ_MPRK01000180.1"/>
</dbReference>
<proteinExistence type="predicted"/>
<organism evidence="2 3">
    <name type="scientific">Solemya elarraichensis gill symbiont</name>
    <dbReference type="NCBI Taxonomy" id="1918949"/>
    <lineage>
        <taxon>Bacteria</taxon>
        <taxon>Pseudomonadati</taxon>
        <taxon>Pseudomonadota</taxon>
        <taxon>Gammaproteobacteria</taxon>
        <taxon>sulfur-oxidizing symbionts</taxon>
    </lineage>
</organism>
<accession>A0A1T2L0H2</accession>
<dbReference type="AlphaFoldDB" id="A0A1T2L0H2"/>
<gene>
    <name evidence="2" type="ORF">BOW52_08560</name>
</gene>
<name>A0A1T2L0H2_9GAMM</name>
<dbReference type="Proteomes" id="UP000190198">
    <property type="component" value="Unassembled WGS sequence"/>
</dbReference>
<reference evidence="2 3" key="1">
    <citation type="submission" date="2016-11" db="EMBL/GenBank/DDBJ databases">
        <title>Mixed transmission modes and dynamic genome evolution in an obligate animal-bacterial symbiosis.</title>
        <authorList>
            <person name="Russell S.L."/>
            <person name="Corbett-Detig R.B."/>
            <person name="Cavanaugh C.M."/>
        </authorList>
    </citation>
    <scope>NUCLEOTIDE SEQUENCE [LARGE SCALE GENOMIC DNA]</scope>
    <source>
        <strain evidence="2">Sp-SM6</strain>
    </source>
</reference>
<evidence type="ECO:0000256" key="1">
    <source>
        <dbReference type="SAM" id="MobiDB-lite"/>
    </source>
</evidence>
<keyword evidence="3" id="KW-1185">Reference proteome</keyword>
<evidence type="ECO:0000313" key="2">
    <source>
        <dbReference type="EMBL" id="OOZ38446.1"/>
    </source>
</evidence>
<sequence>MEGSRFGREYVKAREKDRRVSEKYSHAYDAKIKADEAYTAAYEELLQARKEFIDSARAQIDESHNHSAEKSRHDIKVTKPIS</sequence>